<feature type="transmembrane region" description="Helical" evidence="10">
    <location>
        <begin position="89"/>
        <end position="110"/>
    </location>
</feature>
<dbReference type="Gene3D" id="1.20.1070.10">
    <property type="entry name" value="Rhodopsin 7-helix transmembrane proteins"/>
    <property type="match status" value="1"/>
</dbReference>
<evidence type="ECO:0000256" key="7">
    <source>
        <dbReference type="ARBA" id="ARBA00023170"/>
    </source>
</evidence>
<gene>
    <name evidence="12" type="ORF">Ocin01_18789</name>
</gene>
<sequence length="360" mass="40703">MMTNESDYRVDVGFDRLNLSEDVFYEKDSNVTMEKNNTLSSDELYNVPTSIIVLLSILYGGISVVALIGNMLVLWVVTVSARMRTVTNMFIANLALADIIIGLFAIPFQFQAAILQRWNLPNFMCAFCPFVPVLSVNVSVSTLSSIAVDRYWAVMHPLKPRASKRNATYAILTIWFLGVFLALPTEIDYKVIYIPGKAGHNSKPFCTNLGLSPTFRMYYNLSLVVIQYFLPLIIISGAYAQMGRKLWGTTAPGNKEKARDTLVLKNKRKVIKMLALVVILFGVCWLPLQAYSILQTIFTSINQYQYINIIWFSFHWLAMSNSCYNPFIYAIYNSLAKKFMRRQVSDRVPSSTQIPSGCGS</sequence>
<feature type="transmembrane region" description="Helical" evidence="10">
    <location>
        <begin position="130"/>
        <end position="154"/>
    </location>
</feature>
<dbReference type="AlphaFoldDB" id="A0A1D2M4J2"/>
<evidence type="ECO:0000256" key="6">
    <source>
        <dbReference type="ARBA" id="ARBA00023136"/>
    </source>
</evidence>
<dbReference type="PROSITE" id="PS50262">
    <property type="entry name" value="G_PROTEIN_RECEP_F1_2"/>
    <property type="match status" value="1"/>
</dbReference>
<keyword evidence="3 9" id="KW-0812">Transmembrane</keyword>
<feature type="transmembrane region" description="Helical" evidence="10">
    <location>
        <begin position="51"/>
        <end position="77"/>
    </location>
</feature>
<keyword evidence="7 9" id="KW-0675">Receptor</keyword>
<accession>A0A1D2M4J2</accession>
<dbReference type="PRINTS" id="PR00237">
    <property type="entry name" value="GPCRRHODOPSN"/>
</dbReference>
<feature type="domain" description="G-protein coupled receptors family 1 profile" evidence="11">
    <location>
        <begin position="69"/>
        <end position="329"/>
    </location>
</feature>
<evidence type="ECO:0000256" key="9">
    <source>
        <dbReference type="RuleBase" id="RU000688"/>
    </source>
</evidence>
<proteinExistence type="inferred from homology"/>
<dbReference type="SMART" id="SM01381">
    <property type="entry name" value="7TM_GPCR_Srsx"/>
    <property type="match status" value="1"/>
</dbReference>
<dbReference type="EMBL" id="LJIJ01004453">
    <property type="protein sequence ID" value="ODM87893.1"/>
    <property type="molecule type" value="Genomic_DNA"/>
</dbReference>
<dbReference type="InterPro" id="IPR017452">
    <property type="entry name" value="GPCR_Rhodpsn_7TM"/>
</dbReference>
<protein>
    <submittedName>
        <fullName evidence="12">Neuropeptide Y receptor</fullName>
    </submittedName>
</protein>
<dbReference type="PROSITE" id="PS00237">
    <property type="entry name" value="G_PROTEIN_RECEP_F1_1"/>
    <property type="match status" value="1"/>
</dbReference>
<keyword evidence="5 9" id="KW-0297">G-protein coupled receptor</keyword>
<dbReference type="STRING" id="48709.A0A1D2M4J2"/>
<dbReference type="SUPFAM" id="SSF81321">
    <property type="entry name" value="Family A G protein-coupled receptor-like"/>
    <property type="match status" value="1"/>
</dbReference>
<evidence type="ECO:0000256" key="4">
    <source>
        <dbReference type="ARBA" id="ARBA00022989"/>
    </source>
</evidence>
<evidence type="ECO:0000256" key="10">
    <source>
        <dbReference type="SAM" id="Phobius"/>
    </source>
</evidence>
<dbReference type="InterPro" id="IPR000276">
    <property type="entry name" value="GPCR_Rhodpsn"/>
</dbReference>
<dbReference type="GO" id="GO:0005886">
    <property type="term" value="C:plasma membrane"/>
    <property type="evidence" value="ECO:0007669"/>
    <property type="project" value="TreeGrafter"/>
</dbReference>
<comment type="similarity">
    <text evidence="2 9">Belongs to the G-protein coupled receptor 1 family.</text>
</comment>
<keyword evidence="4 10" id="KW-1133">Transmembrane helix</keyword>
<evidence type="ECO:0000256" key="2">
    <source>
        <dbReference type="ARBA" id="ARBA00010663"/>
    </source>
</evidence>
<evidence type="ECO:0000313" key="12">
    <source>
        <dbReference type="EMBL" id="ODM87893.1"/>
    </source>
</evidence>
<dbReference type="PANTHER" id="PTHR45695:SF9">
    <property type="entry name" value="LEUCOKININ RECEPTOR"/>
    <property type="match status" value="1"/>
</dbReference>
<evidence type="ECO:0000256" key="1">
    <source>
        <dbReference type="ARBA" id="ARBA00004141"/>
    </source>
</evidence>
<feature type="transmembrane region" description="Helical" evidence="10">
    <location>
        <begin position="306"/>
        <end position="332"/>
    </location>
</feature>
<evidence type="ECO:0000256" key="8">
    <source>
        <dbReference type="ARBA" id="ARBA00023224"/>
    </source>
</evidence>
<feature type="non-terminal residue" evidence="12">
    <location>
        <position position="360"/>
    </location>
</feature>
<comment type="caution">
    <text evidence="12">The sequence shown here is derived from an EMBL/GenBank/DDBJ whole genome shotgun (WGS) entry which is preliminary data.</text>
</comment>
<keyword evidence="13" id="KW-1185">Reference proteome</keyword>
<dbReference type="Proteomes" id="UP000094527">
    <property type="component" value="Unassembled WGS sequence"/>
</dbReference>
<evidence type="ECO:0000259" key="11">
    <source>
        <dbReference type="PROSITE" id="PS50262"/>
    </source>
</evidence>
<feature type="transmembrane region" description="Helical" evidence="10">
    <location>
        <begin position="166"/>
        <end position="183"/>
    </location>
</feature>
<comment type="subcellular location">
    <subcellularLocation>
        <location evidence="1">Membrane</location>
        <topology evidence="1">Multi-pass membrane protein</topology>
    </subcellularLocation>
</comment>
<evidence type="ECO:0000313" key="13">
    <source>
        <dbReference type="Proteomes" id="UP000094527"/>
    </source>
</evidence>
<dbReference type="GO" id="GO:0004930">
    <property type="term" value="F:G protein-coupled receptor activity"/>
    <property type="evidence" value="ECO:0007669"/>
    <property type="project" value="UniProtKB-KW"/>
</dbReference>
<feature type="transmembrane region" description="Helical" evidence="10">
    <location>
        <begin position="274"/>
        <end position="294"/>
    </location>
</feature>
<dbReference type="PANTHER" id="PTHR45695">
    <property type="entry name" value="LEUCOKININ RECEPTOR-RELATED"/>
    <property type="match status" value="1"/>
</dbReference>
<dbReference type="Pfam" id="PF00001">
    <property type="entry name" value="7tm_1"/>
    <property type="match status" value="1"/>
</dbReference>
<dbReference type="OMA" id="WMPLHIY"/>
<keyword evidence="8 9" id="KW-0807">Transducer</keyword>
<evidence type="ECO:0000256" key="5">
    <source>
        <dbReference type="ARBA" id="ARBA00023040"/>
    </source>
</evidence>
<name>A0A1D2M4J2_ORCCI</name>
<dbReference type="OrthoDB" id="9445642at2759"/>
<evidence type="ECO:0000256" key="3">
    <source>
        <dbReference type="ARBA" id="ARBA00022692"/>
    </source>
</evidence>
<organism evidence="12 13">
    <name type="scientific">Orchesella cincta</name>
    <name type="common">Springtail</name>
    <name type="synonym">Podura cincta</name>
    <dbReference type="NCBI Taxonomy" id="48709"/>
    <lineage>
        <taxon>Eukaryota</taxon>
        <taxon>Metazoa</taxon>
        <taxon>Ecdysozoa</taxon>
        <taxon>Arthropoda</taxon>
        <taxon>Hexapoda</taxon>
        <taxon>Collembola</taxon>
        <taxon>Entomobryomorpha</taxon>
        <taxon>Entomobryoidea</taxon>
        <taxon>Orchesellidae</taxon>
        <taxon>Orchesellinae</taxon>
        <taxon>Orchesella</taxon>
    </lineage>
</organism>
<keyword evidence="6 10" id="KW-0472">Membrane</keyword>
<reference evidence="12 13" key="1">
    <citation type="journal article" date="2016" name="Genome Biol. Evol.">
        <title>Gene Family Evolution Reflects Adaptation to Soil Environmental Stressors in the Genome of the Collembolan Orchesella cincta.</title>
        <authorList>
            <person name="Faddeeva-Vakhrusheva A."/>
            <person name="Derks M.F."/>
            <person name="Anvar S.Y."/>
            <person name="Agamennone V."/>
            <person name="Suring W."/>
            <person name="Smit S."/>
            <person name="van Straalen N.M."/>
            <person name="Roelofs D."/>
        </authorList>
    </citation>
    <scope>NUCLEOTIDE SEQUENCE [LARGE SCALE GENOMIC DNA]</scope>
    <source>
        <tissue evidence="12">Mixed pool</tissue>
    </source>
</reference>
<feature type="transmembrane region" description="Helical" evidence="10">
    <location>
        <begin position="217"/>
        <end position="240"/>
    </location>
</feature>